<protein>
    <submittedName>
        <fullName evidence="2">Uncharacterized protein</fullName>
    </submittedName>
</protein>
<feature type="region of interest" description="Disordered" evidence="1">
    <location>
        <begin position="1"/>
        <end position="99"/>
    </location>
</feature>
<reference evidence="2 3" key="1">
    <citation type="journal article" date="2018" name="Mol. Biol. Evol.">
        <title>Broad Genomic Sampling Reveals a Smut Pathogenic Ancestry of the Fungal Clade Ustilaginomycotina.</title>
        <authorList>
            <person name="Kijpornyongpan T."/>
            <person name="Mondo S.J."/>
            <person name="Barry K."/>
            <person name="Sandor L."/>
            <person name="Lee J."/>
            <person name="Lipzen A."/>
            <person name="Pangilinan J."/>
            <person name="LaButti K."/>
            <person name="Hainaut M."/>
            <person name="Henrissat B."/>
            <person name="Grigoriev I.V."/>
            <person name="Spatafora J.W."/>
            <person name="Aime M.C."/>
        </authorList>
    </citation>
    <scope>NUCLEOTIDE SEQUENCE [LARGE SCALE GENOMIC DNA]</scope>
    <source>
        <strain evidence="2 3">MCA 4186</strain>
    </source>
</reference>
<sequence>MKSVSSQKRLAGASLTFLRSSAIPSETTTQITSHLAPPRPTRPSRLMRPAPPRPHRSTRELSIPLSVAPTLSSASEPSRLEASPLCTRPASSARSPSAT</sequence>
<feature type="compositionally biased region" description="Polar residues" evidence="1">
    <location>
        <begin position="17"/>
        <end position="33"/>
    </location>
</feature>
<evidence type="ECO:0000313" key="3">
    <source>
        <dbReference type="Proteomes" id="UP000245946"/>
    </source>
</evidence>
<dbReference type="RefSeq" id="XP_025596680.1">
    <property type="nucleotide sequence ID" value="XM_025745882.1"/>
</dbReference>
<name>A0A316Z4B7_9BASI</name>
<proteinExistence type="predicted"/>
<evidence type="ECO:0000313" key="2">
    <source>
        <dbReference type="EMBL" id="PWN96401.1"/>
    </source>
</evidence>
<dbReference type="GeneID" id="37273426"/>
<gene>
    <name evidence="2" type="ORF">FA09DRAFT_88075</name>
</gene>
<evidence type="ECO:0000256" key="1">
    <source>
        <dbReference type="SAM" id="MobiDB-lite"/>
    </source>
</evidence>
<feature type="compositionally biased region" description="Low complexity" evidence="1">
    <location>
        <begin position="88"/>
        <end position="99"/>
    </location>
</feature>
<organism evidence="2 3">
    <name type="scientific">Tilletiopsis washingtonensis</name>
    <dbReference type="NCBI Taxonomy" id="58919"/>
    <lineage>
        <taxon>Eukaryota</taxon>
        <taxon>Fungi</taxon>
        <taxon>Dikarya</taxon>
        <taxon>Basidiomycota</taxon>
        <taxon>Ustilaginomycotina</taxon>
        <taxon>Exobasidiomycetes</taxon>
        <taxon>Entylomatales</taxon>
        <taxon>Entylomatales incertae sedis</taxon>
        <taxon>Tilletiopsis</taxon>
    </lineage>
</organism>
<dbReference type="AlphaFoldDB" id="A0A316Z4B7"/>
<accession>A0A316Z4B7</accession>
<dbReference type="Proteomes" id="UP000245946">
    <property type="component" value="Unassembled WGS sequence"/>
</dbReference>
<dbReference type="EMBL" id="KZ819299">
    <property type="protein sequence ID" value="PWN96401.1"/>
    <property type="molecule type" value="Genomic_DNA"/>
</dbReference>
<keyword evidence="3" id="KW-1185">Reference proteome</keyword>